<reference evidence="1 2" key="1">
    <citation type="submission" date="2024-02" db="EMBL/GenBank/DDBJ databases">
        <authorList>
            <person name="Vignale AGUSTIN F."/>
            <person name="Sosa J E."/>
            <person name="Modenutti C."/>
        </authorList>
    </citation>
    <scope>NUCLEOTIDE SEQUENCE [LARGE SCALE GENOMIC DNA]</scope>
</reference>
<organism evidence="1 2">
    <name type="scientific">Ilex paraguariensis</name>
    <name type="common">yerba mate</name>
    <dbReference type="NCBI Taxonomy" id="185542"/>
    <lineage>
        <taxon>Eukaryota</taxon>
        <taxon>Viridiplantae</taxon>
        <taxon>Streptophyta</taxon>
        <taxon>Embryophyta</taxon>
        <taxon>Tracheophyta</taxon>
        <taxon>Spermatophyta</taxon>
        <taxon>Magnoliopsida</taxon>
        <taxon>eudicotyledons</taxon>
        <taxon>Gunneridae</taxon>
        <taxon>Pentapetalae</taxon>
        <taxon>asterids</taxon>
        <taxon>campanulids</taxon>
        <taxon>Aquifoliales</taxon>
        <taxon>Aquifoliaceae</taxon>
        <taxon>Ilex</taxon>
    </lineage>
</organism>
<dbReference type="Proteomes" id="UP001642360">
    <property type="component" value="Unassembled WGS sequence"/>
</dbReference>
<feature type="non-terminal residue" evidence="1">
    <location>
        <position position="1"/>
    </location>
</feature>
<comment type="caution">
    <text evidence="1">The sequence shown here is derived from an EMBL/GenBank/DDBJ whole genome shotgun (WGS) entry which is preliminary data.</text>
</comment>
<keyword evidence="2" id="KW-1185">Reference proteome</keyword>
<dbReference type="AlphaFoldDB" id="A0ABC8T9A4"/>
<accession>A0ABC8T9A4</accession>
<dbReference type="EMBL" id="CAUOFW020004512">
    <property type="protein sequence ID" value="CAK9165983.1"/>
    <property type="molecule type" value="Genomic_DNA"/>
</dbReference>
<protein>
    <submittedName>
        <fullName evidence="1">Uncharacterized protein</fullName>
    </submittedName>
</protein>
<evidence type="ECO:0000313" key="2">
    <source>
        <dbReference type="Proteomes" id="UP001642360"/>
    </source>
</evidence>
<name>A0ABC8T9A4_9AQUA</name>
<proteinExistence type="predicted"/>
<evidence type="ECO:0000313" key="1">
    <source>
        <dbReference type="EMBL" id="CAK9165983.1"/>
    </source>
</evidence>
<sequence length="79" mass="8986">YSQSRLYPDEEKASSDVEDMEKIQLFFEKMVPLDEEDQDVGIFAGRPKLVGTCGIFDGRIGKGDSELRTRVACLIDDRR</sequence>
<gene>
    <name evidence="1" type="ORF">ILEXP_LOCUS35190</name>
</gene>